<dbReference type="InterPro" id="IPR005467">
    <property type="entry name" value="His_kinase_dom"/>
</dbReference>
<keyword evidence="5" id="KW-0808">Transferase</keyword>
<dbReference type="InterPro" id="IPR004358">
    <property type="entry name" value="Sig_transdc_His_kin-like_C"/>
</dbReference>
<dbReference type="Pfam" id="PF02518">
    <property type="entry name" value="HATPase_c"/>
    <property type="match status" value="1"/>
</dbReference>
<comment type="caution">
    <text evidence="10">The sequence shown here is derived from an EMBL/GenBank/DDBJ whole genome shotgun (WGS) entry which is preliminary data.</text>
</comment>
<feature type="transmembrane region" description="Helical" evidence="8">
    <location>
        <begin position="178"/>
        <end position="200"/>
    </location>
</feature>
<gene>
    <name evidence="10" type="ORF">HIJ39_03960</name>
</gene>
<keyword evidence="8" id="KW-0472">Membrane</keyword>
<dbReference type="FunFam" id="3.30.565.10:FF:000006">
    <property type="entry name" value="Sensor histidine kinase WalK"/>
    <property type="match status" value="1"/>
</dbReference>
<evidence type="ECO:0000313" key="10">
    <source>
        <dbReference type="EMBL" id="NMP21513.1"/>
    </source>
</evidence>
<dbReference type="Pfam" id="PF00512">
    <property type="entry name" value="HisKA"/>
    <property type="match status" value="1"/>
</dbReference>
<dbReference type="GO" id="GO:0000155">
    <property type="term" value="F:phosphorelay sensor kinase activity"/>
    <property type="evidence" value="ECO:0007669"/>
    <property type="project" value="InterPro"/>
</dbReference>
<keyword evidence="11" id="KW-1185">Reference proteome</keyword>
<reference evidence="10 11" key="1">
    <citation type="submission" date="2020-04" db="EMBL/GenBank/DDBJ databases">
        <authorList>
            <person name="Zhang R."/>
            <person name="Schippers A."/>
        </authorList>
    </citation>
    <scope>NUCLEOTIDE SEQUENCE [LARGE SCALE GENOMIC DNA]</scope>
    <source>
        <strain evidence="10 11">DSM 109850</strain>
    </source>
</reference>
<keyword evidence="4" id="KW-0597">Phosphoprotein</keyword>
<evidence type="ECO:0000256" key="5">
    <source>
        <dbReference type="ARBA" id="ARBA00022679"/>
    </source>
</evidence>
<dbReference type="InterPro" id="IPR036890">
    <property type="entry name" value="HATPase_C_sf"/>
</dbReference>
<dbReference type="EC" id="2.7.13.3" evidence="3"/>
<keyword evidence="8" id="KW-1133">Transmembrane helix</keyword>
<evidence type="ECO:0000259" key="9">
    <source>
        <dbReference type="PROSITE" id="PS50109"/>
    </source>
</evidence>
<protein>
    <recommendedName>
        <fullName evidence="3">histidine kinase</fullName>
        <ecNumber evidence="3">2.7.13.3</ecNumber>
    </recommendedName>
</protein>
<dbReference type="GO" id="GO:0016020">
    <property type="term" value="C:membrane"/>
    <property type="evidence" value="ECO:0007669"/>
    <property type="project" value="UniProtKB-SubCell"/>
</dbReference>
<dbReference type="SMART" id="SM00388">
    <property type="entry name" value="HisKA"/>
    <property type="match status" value="1"/>
</dbReference>
<proteinExistence type="predicted"/>
<dbReference type="InterPro" id="IPR003661">
    <property type="entry name" value="HisK_dim/P_dom"/>
</dbReference>
<dbReference type="CDD" id="cd00082">
    <property type="entry name" value="HisKA"/>
    <property type="match status" value="1"/>
</dbReference>
<dbReference type="SMART" id="SM00387">
    <property type="entry name" value="HATPase_c"/>
    <property type="match status" value="1"/>
</dbReference>
<evidence type="ECO:0000256" key="3">
    <source>
        <dbReference type="ARBA" id="ARBA00012438"/>
    </source>
</evidence>
<dbReference type="Gene3D" id="1.10.287.130">
    <property type="match status" value="1"/>
</dbReference>
<evidence type="ECO:0000256" key="1">
    <source>
        <dbReference type="ARBA" id="ARBA00000085"/>
    </source>
</evidence>
<keyword evidence="8" id="KW-0812">Transmembrane</keyword>
<sequence>MRRSAPTTESRLLRRLQWRMALSFAIAFLVFDIVVVGLTYEVLQYHFYSEAKATIQHVWSDRLPDSVPPSLPPDQDGEINHPGDSLPRVATWQFNAAGKTIRTMPTLYGFPAPSSTILPNRALLSQMPHTHSTLWAVARYQSYRVMIGSKPVWNDGRYLGALQSAYSMGRLTSVMRGLLAVDAEVSLVMAALIVVLVLWLSGRSLGPIREALGRQRAFVQDVSHELRTPLTIVKSSLELALQETERSNVDYAIRDVISEVDYITRLTHDLAALARVGSGSTEIQPSELNLFDLADDVIAALTPLAEERGVTLDAKKTGPNPVIVADPTFVRQLLIILLDNALKYNHPGGRAELAVRVLDETVHVRVSDTGSGIPKEDLPHLFDRFYRSRTASRLAPGSGLGLAIARWIIDAHAGTIRAESELGRGTEVVAEWPRRVP</sequence>
<feature type="transmembrane region" description="Helical" evidence="8">
    <location>
        <begin position="21"/>
        <end position="40"/>
    </location>
</feature>
<accession>A0A7Y0Q0X9</accession>
<evidence type="ECO:0000256" key="6">
    <source>
        <dbReference type="ARBA" id="ARBA00022777"/>
    </source>
</evidence>
<dbReference type="SUPFAM" id="SSF47384">
    <property type="entry name" value="Homodimeric domain of signal transducing histidine kinase"/>
    <property type="match status" value="1"/>
</dbReference>
<dbReference type="RefSeq" id="WP_169096937.1">
    <property type="nucleotide sequence ID" value="NZ_JABBVZ010000008.1"/>
</dbReference>
<dbReference type="PANTHER" id="PTHR43547">
    <property type="entry name" value="TWO-COMPONENT HISTIDINE KINASE"/>
    <property type="match status" value="1"/>
</dbReference>
<dbReference type="PROSITE" id="PS50109">
    <property type="entry name" value="HIS_KIN"/>
    <property type="match status" value="1"/>
</dbReference>
<feature type="domain" description="Histidine kinase" evidence="9">
    <location>
        <begin position="221"/>
        <end position="436"/>
    </location>
</feature>
<dbReference type="CDD" id="cd00075">
    <property type="entry name" value="HATPase"/>
    <property type="match status" value="1"/>
</dbReference>
<dbReference type="EMBL" id="JABBVZ010000008">
    <property type="protein sequence ID" value="NMP21513.1"/>
    <property type="molecule type" value="Genomic_DNA"/>
</dbReference>
<name>A0A7Y0Q0X9_9FIRM</name>
<comment type="subcellular location">
    <subcellularLocation>
        <location evidence="2">Membrane</location>
    </subcellularLocation>
</comment>
<dbReference type="SUPFAM" id="SSF55874">
    <property type="entry name" value="ATPase domain of HSP90 chaperone/DNA topoisomerase II/histidine kinase"/>
    <property type="match status" value="1"/>
</dbReference>
<dbReference type="InterPro" id="IPR003594">
    <property type="entry name" value="HATPase_dom"/>
</dbReference>
<organism evidence="10 11">
    <name type="scientific">Sulfobacillus harzensis</name>
    <dbReference type="NCBI Taxonomy" id="2729629"/>
    <lineage>
        <taxon>Bacteria</taxon>
        <taxon>Bacillati</taxon>
        <taxon>Bacillota</taxon>
        <taxon>Clostridia</taxon>
        <taxon>Eubacteriales</taxon>
        <taxon>Clostridiales Family XVII. Incertae Sedis</taxon>
        <taxon>Sulfobacillus</taxon>
    </lineage>
</organism>
<keyword evidence="6 10" id="KW-0418">Kinase</keyword>
<keyword evidence="7" id="KW-0902">Two-component regulatory system</keyword>
<dbReference type="Gene3D" id="3.30.565.10">
    <property type="entry name" value="Histidine kinase-like ATPase, C-terminal domain"/>
    <property type="match status" value="1"/>
</dbReference>
<comment type="catalytic activity">
    <reaction evidence="1">
        <text>ATP + protein L-histidine = ADP + protein N-phospho-L-histidine.</text>
        <dbReference type="EC" id="2.7.13.3"/>
    </reaction>
</comment>
<dbReference type="PANTHER" id="PTHR43547:SF2">
    <property type="entry name" value="HYBRID SIGNAL TRANSDUCTION HISTIDINE KINASE C"/>
    <property type="match status" value="1"/>
</dbReference>
<evidence type="ECO:0000256" key="4">
    <source>
        <dbReference type="ARBA" id="ARBA00022553"/>
    </source>
</evidence>
<dbReference type="InterPro" id="IPR036097">
    <property type="entry name" value="HisK_dim/P_sf"/>
</dbReference>
<evidence type="ECO:0000256" key="7">
    <source>
        <dbReference type="ARBA" id="ARBA00023012"/>
    </source>
</evidence>
<dbReference type="AlphaFoldDB" id="A0A7Y0Q0X9"/>
<dbReference type="PRINTS" id="PR00344">
    <property type="entry name" value="BCTRLSENSOR"/>
</dbReference>
<evidence type="ECO:0000256" key="8">
    <source>
        <dbReference type="SAM" id="Phobius"/>
    </source>
</evidence>
<evidence type="ECO:0000256" key="2">
    <source>
        <dbReference type="ARBA" id="ARBA00004370"/>
    </source>
</evidence>
<dbReference type="Proteomes" id="UP000533476">
    <property type="component" value="Unassembled WGS sequence"/>
</dbReference>
<evidence type="ECO:0000313" key="11">
    <source>
        <dbReference type="Proteomes" id="UP000533476"/>
    </source>
</evidence>